<dbReference type="CDD" id="cd07012">
    <property type="entry name" value="PBP2_Bug_TTT"/>
    <property type="match status" value="1"/>
</dbReference>
<gene>
    <name evidence="3" type="ORF">Ga0074115_13222</name>
    <name evidence="4" type="ORF">Ga0076813_14262</name>
</gene>
<dbReference type="RefSeq" id="WP_057955955.1">
    <property type="nucleotide sequence ID" value="NZ_KQ556900.1"/>
</dbReference>
<dbReference type="OrthoDB" id="5171643at2"/>
<dbReference type="PIRSF" id="PIRSF017082">
    <property type="entry name" value="YflP"/>
    <property type="match status" value="1"/>
</dbReference>
<dbReference type="Gene3D" id="3.40.190.10">
    <property type="entry name" value="Periplasmic binding protein-like II"/>
    <property type="match status" value="1"/>
</dbReference>
<dbReference type="Proteomes" id="UP000051634">
    <property type="component" value="Unassembled WGS sequence"/>
</dbReference>
<evidence type="ECO:0000313" key="6">
    <source>
        <dbReference type="Proteomes" id="UP000051634"/>
    </source>
</evidence>
<dbReference type="InterPro" id="IPR042100">
    <property type="entry name" value="Bug_dom1"/>
</dbReference>
<feature type="chain" id="PRO_5010437718" evidence="2">
    <location>
        <begin position="25"/>
        <end position="325"/>
    </location>
</feature>
<dbReference type="AlphaFoldDB" id="A0A0T5Z046"/>
<dbReference type="PANTHER" id="PTHR42928:SF5">
    <property type="entry name" value="BLR1237 PROTEIN"/>
    <property type="match status" value="1"/>
</dbReference>
<evidence type="ECO:0000313" key="4">
    <source>
        <dbReference type="EMBL" id="KRT58825.1"/>
    </source>
</evidence>
<dbReference type="EMBL" id="LMXI01000268">
    <property type="protein sequence ID" value="KRT58825.1"/>
    <property type="molecule type" value="Genomic_DNA"/>
</dbReference>
<evidence type="ECO:0000256" key="1">
    <source>
        <dbReference type="ARBA" id="ARBA00006987"/>
    </source>
</evidence>
<evidence type="ECO:0000313" key="5">
    <source>
        <dbReference type="Proteomes" id="UP000051276"/>
    </source>
</evidence>
<dbReference type="PATRIC" id="fig|54398.3.peg.2733"/>
<dbReference type="Proteomes" id="UP000051276">
    <property type="component" value="Unassembled WGS sequence"/>
</dbReference>
<reference evidence="5 6" key="1">
    <citation type="submission" date="2015-11" db="EMBL/GenBank/DDBJ databases">
        <title>The genome of Candidatus Endoriftia persephone in Ridgeia piscesae and population structure of the North Eastern Pacific vestimentiferan symbionts.</title>
        <authorList>
            <person name="Perez M."/>
            <person name="Juniper K.S."/>
        </authorList>
    </citation>
    <scope>NUCLEOTIDE SEQUENCE [LARGE SCALE GENOMIC DNA]</scope>
    <source>
        <strain evidence="4">Ind10</strain>
        <strain evidence="3">Ind11</strain>
    </source>
</reference>
<dbReference type="SUPFAM" id="SSF53850">
    <property type="entry name" value="Periplasmic binding protein-like II"/>
    <property type="match status" value="1"/>
</dbReference>
<dbReference type="STRING" id="54398.Ga0074115_13222"/>
<keyword evidence="6" id="KW-1185">Reference proteome</keyword>
<dbReference type="PANTHER" id="PTHR42928">
    <property type="entry name" value="TRICARBOXYLATE-BINDING PROTEIN"/>
    <property type="match status" value="1"/>
</dbReference>
<keyword evidence="2" id="KW-0732">Signal</keyword>
<dbReference type="Pfam" id="PF03401">
    <property type="entry name" value="TctC"/>
    <property type="match status" value="1"/>
</dbReference>
<keyword evidence="3" id="KW-0675">Receptor</keyword>
<evidence type="ECO:0000313" key="3">
    <source>
        <dbReference type="EMBL" id="KRT56143.1"/>
    </source>
</evidence>
<feature type="signal peptide" evidence="2">
    <location>
        <begin position="1"/>
        <end position="24"/>
    </location>
</feature>
<name>A0A0T5Z046_9GAMM</name>
<organism evidence="3 6">
    <name type="scientific">endosymbiont of Ridgeia piscesae</name>
    <dbReference type="NCBI Taxonomy" id="54398"/>
    <lineage>
        <taxon>Bacteria</taxon>
        <taxon>Pseudomonadati</taxon>
        <taxon>Pseudomonadota</taxon>
        <taxon>Gammaproteobacteria</taxon>
        <taxon>sulfur-oxidizing symbionts</taxon>
    </lineage>
</organism>
<evidence type="ECO:0000256" key="2">
    <source>
        <dbReference type="SAM" id="SignalP"/>
    </source>
</evidence>
<sequence>MKITSYRLAGLLCFCLMLADEVFATDYPQRAITLIVPYSPGGASDLAARTLAVSARHYVEQPITVINRSGGGGLSGANAVHNSPADGYTLLLARIGSNLILPTLHPNPPYQWDSFQFIGLLERNPLVYVVRADSPIDSLDTLLASIKQRRQPLSYATAGVYSLLNISVQMLLQTAKIPLEKTVMLPYRGGGGAMNALLGSQVELLGINLSTVIEQIRAGQLHALAVTTPQRINALPETPTVREAGFPELENLTGWSGLWAPKPLPQVVSDYWHAVLQRLAKDPEWQTLTRQRGSIPDIRTPQQTHAFVAAQYRQLQQLSKGGKGL</sequence>
<proteinExistence type="inferred from homology"/>
<dbReference type="EMBL" id="LDXT01000065">
    <property type="protein sequence ID" value="KRT56143.1"/>
    <property type="molecule type" value="Genomic_DNA"/>
</dbReference>
<comment type="similarity">
    <text evidence="1">Belongs to the UPF0065 (bug) family.</text>
</comment>
<dbReference type="InterPro" id="IPR005064">
    <property type="entry name" value="BUG"/>
</dbReference>
<dbReference type="Gene3D" id="3.40.190.150">
    <property type="entry name" value="Bordetella uptake gene, domain 1"/>
    <property type="match status" value="1"/>
</dbReference>
<comment type="caution">
    <text evidence="3">The sequence shown here is derived from an EMBL/GenBank/DDBJ whole genome shotgun (WGS) entry which is preliminary data.</text>
</comment>
<protein>
    <submittedName>
        <fullName evidence="3">Tripartite-type tricarboxylate transporter, receptor component TctC</fullName>
    </submittedName>
</protein>
<accession>A0A0T5Z046</accession>